<dbReference type="InterPro" id="IPR001734">
    <property type="entry name" value="Na/solute_symporter"/>
</dbReference>
<dbReference type="NCBIfam" id="TIGR00813">
    <property type="entry name" value="sss"/>
    <property type="match status" value="1"/>
</dbReference>
<sequence length="566" mass="60187">MHVLAAANLRLDAHAIDYVLLAFYFVLVLGIGYLARKQVSSSIDFFLSGRSLPAWVTGLAFISANLGAIEVMGMSANGAQYGLPTAHYFWIGAIPAMLFLGIVMMPFYYGSKVRSVPEFMRRRFGTGAHLTNGISFALAQILIAGANLYLLASVVNLLLGWPIWLSIVIAAVIVLAYTALGGLSAAIYNEVLQFFVIVAALVPLTIVGLYKVGGWSGLVDKVTNSPGGAEQLTSWPGNQLTGFSSNFLSVLGLVFGLGFVLSFGYWTTNFVEVQRAMASKSMSAARRTPIIGAFPKMLIPFIVIIPGMIAAVTVTELQGANKQALLGGGSAPSGATFNNALLLLMRDLLPNGVLGVAIAGLLASFMAGMAANLSSFNTVFTYDLWQTYIKKDKPDSYYLNMGRWVTAGATVLAIGTAAIASQYSNLMDYLQQLFSFFNAPLFATFILGMFWKRMTPKAAWIGLLAGTASAIVVFLLAETGVWDLPGQGASFIGAGAAFVVDIVVSVAITAVTQPRPDAELVGLVYSLTPKESRRHATTGADAGWYRNPGLLAGIVLVVTIALNIAF</sequence>
<dbReference type="PROSITE" id="PS50283">
    <property type="entry name" value="NA_SOLUT_SYMP_3"/>
    <property type="match status" value="1"/>
</dbReference>
<comment type="similarity">
    <text evidence="2 6">Belongs to the sodium:solute symporter (SSF) (TC 2.A.21) family.</text>
</comment>
<name>A0ABX0T3D8_9PSEU</name>
<feature type="transmembrane region" description="Helical" evidence="7">
    <location>
        <begin position="15"/>
        <end position="35"/>
    </location>
</feature>
<dbReference type="PANTHER" id="PTHR11819:SF195">
    <property type="entry name" value="SODIUM_GLUCOSE COTRANSPORTER 4"/>
    <property type="match status" value="1"/>
</dbReference>
<evidence type="ECO:0000256" key="2">
    <source>
        <dbReference type="ARBA" id="ARBA00006434"/>
    </source>
</evidence>
<keyword evidence="4 7" id="KW-1133">Transmembrane helix</keyword>
<protein>
    <submittedName>
        <fullName evidence="8">SSS family solute:Na+ symporter</fullName>
    </submittedName>
</protein>
<dbReference type="InterPro" id="IPR018212">
    <property type="entry name" value="Na/solute_symporter_CS"/>
</dbReference>
<feature type="transmembrane region" description="Helical" evidence="7">
    <location>
        <begin position="158"/>
        <end position="179"/>
    </location>
</feature>
<feature type="transmembrane region" description="Helical" evidence="7">
    <location>
        <begin position="247"/>
        <end position="268"/>
    </location>
</feature>
<dbReference type="PROSITE" id="PS00456">
    <property type="entry name" value="NA_SOLUT_SYMP_1"/>
    <property type="match status" value="1"/>
</dbReference>
<organism evidence="8 9">
    <name type="scientific">Amycolatopsis viridis</name>
    <dbReference type="NCBI Taxonomy" id="185678"/>
    <lineage>
        <taxon>Bacteria</taxon>
        <taxon>Bacillati</taxon>
        <taxon>Actinomycetota</taxon>
        <taxon>Actinomycetes</taxon>
        <taxon>Pseudonocardiales</taxon>
        <taxon>Pseudonocardiaceae</taxon>
        <taxon>Amycolatopsis</taxon>
    </lineage>
</organism>
<dbReference type="Pfam" id="PF00474">
    <property type="entry name" value="SSF"/>
    <property type="match status" value="1"/>
</dbReference>
<feature type="transmembrane region" description="Helical" evidence="7">
    <location>
        <begin position="130"/>
        <end position="152"/>
    </location>
</feature>
<keyword evidence="3 7" id="KW-0812">Transmembrane</keyword>
<gene>
    <name evidence="8" type="ORF">FHX46_004600</name>
</gene>
<dbReference type="PANTHER" id="PTHR11819">
    <property type="entry name" value="SOLUTE CARRIER FAMILY 5"/>
    <property type="match status" value="1"/>
</dbReference>
<evidence type="ECO:0000313" key="9">
    <source>
        <dbReference type="Proteomes" id="UP000754495"/>
    </source>
</evidence>
<comment type="caution">
    <text evidence="8">The sequence shown here is derived from an EMBL/GenBank/DDBJ whole genome shotgun (WGS) entry which is preliminary data.</text>
</comment>
<feature type="transmembrane region" description="Helical" evidence="7">
    <location>
        <begin position="429"/>
        <end position="451"/>
    </location>
</feature>
<feature type="transmembrane region" description="Helical" evidence="7">
    <location>
        <begin position="544"/>
        <end position="565"/>
    </location>
</feature>
<dbReference type="Proteomes" id="UP000754495">
    <property type="component" value="Unassembled WGS sequence"/>
</dbReference>
<evidence type="ECO:0000313" key="8">
    <source>
        <dbReference type="EMBL" id="NIH82070.1"/>
    </source>
</evidence>
<evidence type="ECO:0000256" key="7">
    <source>
        <dbReference type="SAM" id="Phobius"/>
    </source>
</evidence>
<evidence type="ECO:0000256" key="3">
    <source>
        <dbReference type="ARBA" id="ARBA00022692"/>
    </source>
</evidence>
<feature type="transmembrane region" description="Helical" evidence="7">
    <location>
        <begin position="191"/>
        <end position="210"/>
    </location>
</feature>
<reference evidence="8 9" key="1">
    <citation type="submission" date="2020-03" db="EMBL/GenBank/DDBJ databases">
        <title>Sequencing the genomes of 1000 actinobacteria strains.</title>
        <authorList>
            <person name="Klenk H.-P."/>
        </authorList>
    </citation>
    <scope>NUCLEOTIDE SEQUENCE [LARGE SCALE GENOMIC DNA]</scope>
    <source>
        <strain evidence="8 9">DSM 45668</strain>
    </source>
</reference>
<feature type="transmembrane region" description="Helical" evidence="7">
    <location>
        <begin position="458"/>
        <end position="477"/>
    </location>
</feature>
<evidence type="ECO:0000256" key="6">
    <source>
        <dbReference type="RuleBase" id="RU362091"/>
    </source>
</evidence>
<feature type="transmembrane region" description="Helical" evidence="7">
    <location>
        <begin position="289"/>
        <end position="312"/>
    </location>
</feature>
<accession>A0ABX0T3D8</accession>
<feature type="transmembrane region" description="Helical" evidence="7">
    <location>
        <begin position="401"/>
        <end position="423"/>
    </location>
</feature>
<comment type="subcellular location">
    <subcellularLocation>
        <location evidence="1">Membrane</location>
        <topology evidence="1">Multi-pass membrane protein</topology>
    </subcellularLocation>
</comment>
<evidence type="ECO:0000256" key="1">
    <source>
        <dbReference type="ARBA" id="ARBA00004141"/>
    </source>
</evidence>
<evidence type="ECO:0000256" key="5">
    <source>
        <dbReference type="ARBA" id="ARBA00023136"/>
    </source>
</evidence>
<proteinExistence type="inferred from homology"/>
<feature type="transmembrane region" description="Helical" evidence="7">
    <location>
        <begin position="55"/>
        <end position="76"/>
    </location>
</feature>
<feature type="transmembrane region" description="Helical" evidence="7">
    <location>
        <begin position="353"/>
        <end position="380"/>
    </location>
</feature>
<dbReference type="RefSeq" id="WP_167118784.1">
    <property type="nucleotide sequence ID" value="NZ_JAANOU010000001.1"/>
</dbReference>
<evidence type="ECO:0000256" key="4">
    <source>
        <dbReference type="ARBA" id="ARBA00022989"/>
    </source>
</evidence>
<dbReference type="CDD" id="cd11478">
    <property type="entry name" value="SLC5sbd_u2"/>
    <property type="match status" value="1"/>
</dbReference>
<keyword evidence="5 7" id="KW-0472">Membrane</keyword>
<feature type="transmembrane region" description="Helical" evidence="7">
    <location>
        <begin position="489"/>
        <end position="511"/>
    </location>
</feature>
<dbReference type="Gene3D" id="1.20.1730.10">
    <property type="entry name" value="Sodium/glucose cotransporter"/>
    <property type="match status" value="1"/>
</dbReference>
<dbReference type="InterPro" id="IPR038377">
    <property type="entry name" value="Na/Glc_symporter_sf"/>
</dbReference>
<keyword evidence="9" id="KW-1185">Reference proteome</keyword>
<feature type="transmembrane region" description="Helical" evidence="7">
    <location>
        <begin position="88"/>
        <end position="109"/>
    </location>
</feature>
<dbReference type="EMBL" id="JAANOU010000001">
    <property type="protein sequence ID" value="NIH82070.1"/>
    <property type="molecule type" value="Genomic_DNA"/>
</dbReference>